<feature type="chain" id="PRO_5040480011" evidence="2">
    <location>
        <begin position="22"/>
        <end position="618"/>
    </location>
</feature>
<evidence type="ECO:0000313" key="4">
    <source>
        <dbReference type="Proteomes" id="UP000722485"/>
    </source>
</evidence>
<evidence type="ECO:0000313" key="3">
    <source>
        <dbReference type="EMBL" id="KAF7545466.1"/>
    </source>
</evidence>
<keyword evidence="2" id="KW-0732">Signal</keyword>
<comment type="caution">
    <text evidence="3">The sequence shown here is derived from an EMBL/GenBank/DDBJ whole genome shotgun (WGS) entry which is preliminary data.</text>
</comment>
<reference evidence="3" key="1">
    <citation type="submission" date="2020-03" db="EMBL/GenBank/DDBJ databases">
        <title>Draft Genome Sequence of Cylindrodendrum hubeiense.</title>
        <authorList>
            <person name="Buettner E."/>
            <person name="Kellner H."/>
        </authorList>
    </citation>
    <scope>NUCLEOTIDE SEQUENCE</scope>
    <source>
        <strain evidence="3">IHI 201604</strain>
    </source>
</reference>
<name>A0A9P5H5M2_9HYPO</name>
<sequence length="618" mass="66654">MLLKSLLLGASLPMTVVHVAAFNCASFWPSVKPGQSNTLDANCQMYPGYPQTIGTTKVTVVYTDEWKGNLGIIDELLNEAIVESIAIYSTLTTPPDMVIILGAGDAPKKSNAALDTYMPSSNGPCQIRTFRWWAANAGTEMSPVAMQSVAHEIYHCVQGSILGNGPKDTPTNWVIEASADYFSNIVFPYADGEVDREITYQPGVPIWKQERYVPALWFQSLEWARGIVYLHDFVMSTTFAASDDGERARLSAIPGFIDDFYLFALQFSLNHIYDTNGKLDPIQNPPEYNNVVWSVNDDATEGTAELETVPFTISGFRLQFEAGQNVKIYSSATSNQRIAWRRKGETVWNEIPNFGSSGGSEGVIELPCASGPQRISVLVISTENKASDKVKLHYVQQYKDDNCCRKDPKKRDSAECPAGSTSTATSSAPEPTHTSSGPSSGSCSGSSIPMDPCLTSHSWSLDIPSTRELMKKQLSKLQSITITDVQVSGAGGLDFDKKNVTFTYTELKTSVSVKAEGLKDPISVIIDGDASGRFFIKSGGSGSGTACLAYTSGKGTAKAVLPILGDQTFDLAPGGGYLKNMDIDYTCSNGRVTISSSGSENALTSGGPSWGPFSYNDS</sequence>
<evidence type="ECO:0000256" key="2">
    <source>
        <dbReference type="SAM" id="SignalP"/>
    </source>
</evidence>
<proteinExistence type="predicted"/>
<dbReference type="EMBL" id="JAANBB010000252">
    <property type="protein sequence ID" value="KAF7545466.1"/>
    <property type="molecule type" value="Genomic_DNA"/>
</dbReference>
<keyword evidence="4" id="KW-1185">Reference proteome</keyword>
<feature type="compositionally biased region" description="Polar residues" evidence="1">
    <location>
        <begin position="597"/>
        <end position="607"/>
    </location>
</feature>
<feature type="compositionally biased region" description="Low complexity" evidence="1">
    <location>
        <begin position="417"/>
        <end position="447"/>
    </location>
</feature>
<feature type="region of interest" description="Disordered" evidence="1">
    <location>
        <begin position="405"/>
        <end position="447"/>
    </location>
</feature>
<feature type="compositionally biased region" description="Basic and acidic residues" evidence="1">
    <location>
        <begin position="405"/>
        <end position="414"/>
    </location>
</feature>
<dbReference type="AlphaFoldDB" id="A0A9P5H5M2"/>
<protein>
    <submittedName>
        <fullName evidence="3">Uncharacterized protein</fullName>
    </submittedName>
</protein>
<gene>
    <name evidence="3" type="ORF">G7Z17_g9147</name>
</gene>
<feature type="region of interest" description="Disordered" evidence="1">
    <location>
        <begin position="597"/>
        <end position="618"/>
    </location>
</feature>
<accession>A0A9P5H5M2</accession>
<evidence type="ECO:0000256" key="1">
    <source>
        <dbReference type="SAM" id="MobiDB-lite"/>
    </source>
</evidence>
<dbReference type="Proteomes" id="UP000722485">
    <property type="component" value="Unassembled WGS sequence"/>
</dbReference>
<dbReference type="OrthoDB" id="3523207at2759"/>
<organism evidence="3 4">
    <name type="scientific">Cylindrodendrum hubeiense</name>
    <dbReference type="NCBI Taxonomy" id="595255"/>
    <lineage>
        <taxon>Eukaryota</taxon>
        <taxon>Fungi</taxon>
        <taxon>Dikarya</taxon>
        <taxon>Ascomycota</taxon>
        <taxon>Pezizomycotina</taxon>
        <taxon>Sordariomycetes</taxon>
        <taxon>Hypocreomycetidae</taxon>
        <taxon>Hypocreales</taxon>
        <taxon>Nectriaceae</taxon>
        <taxon>Cylindrodendrum</taxon>
    </lineage>
</organism>
<feature type="signal peptide" evidence="2">
    <location>
        <begin position="1"/>
        <end position="21"/>
    </location>
</feature>